<name>A0ACB8UP26_9EURO</name>
<comment type="caution">
    <text evidence="1">The sequence shown here is derived from an EMBL/GenBank/DDBJ whole genome shotgun (WGS) entry which is preliminary data.</text>
</comment>
<organism evidence="1">
    <name type="scientific">Ophidiomyces ophidiicola</name>
    <dbReference type="NCBI Taxonomy" id="1387563"/>
    <lineage>
        <taxon>Eukaryota</taxon>
        <taxon>Fungi</taxon>
        <taxon>Dikarya</taxon>
        <taxon>Ascomycota</taxon>
        <taxon>Pezizomycotina</taxon>
        <taxon>Eurotiomycetes</taxon>
        <taxon>Eurotiomycetidae</taxon>
        <taxon>Onygenales</taxon>
        <taxon>Onygenaceae</taxon>
        <taxon>Ophidiomyces</taxon>
    </lineage>
</organism>
<protein>
    <submittedName>
        <fullName evidence="1">Uncharacterized protein</fullName>
    </submittedName>
</protein>
<accession>A0ACB8UP26</accession>
<dbReference type="EMBL" id="JALBCA010000126">
    <property type="protein sequence ID" value="KAI2382403.1"/>
    <property type="molecule type" value="Genomic_DNA"/>
</dbReference>
<reference evidence="1" key="1">
    <citation type="journal article" date="2022" name="bioRxiv">
        <title>Population genetic analysis of Ophidiomyces ophidiicola, the causative agent of snake fungal disease, indicates recent introductions to the USA.</title>
        <authorList>
            <person name="Ladner J.T."/>
            <person name="Palmer J.M."/>
            <person name="Ettinger C.L."/>
            <person name="Stajich J.E."/>
            <person name="Farrell T.M."/>
            <person name="Glorioso B.M."/>
            <person name="Lawson B."/>
            <person name="Price S.J."/>
            <person name="Stengle A.G."/>
            <person name="Grear D.A."/>
            <person name="Lorch J.M."/>
        </authorList>
    </citation>
    <scope>NUCLEOTIDE SEQUENCE</scope>
    <source>
        <strain evidence="1">NWHC 24266-5</strain>
    </source>
</reference>
<gene>
    <name evidence="1" type="ORF">LOY88_006058</name>
</gene>
<evidence type="ECO:0000313" key="1">
    <source>
        <dbReference type="EMBL" id="KAI2382403.1"/>
    </source>
</evidence>
<sequence length="496" mass="54407">MLDDPADFYALPPALRRKLFSNVERCRLEQRHADARPWTGCSSSSASPEPKHRFRRRRPALLAAPADCAWFRSLPPKVQQQHFSREERARFALVPPSGILDAADEALLLCSRRRRRGHGRSASVSVLSSSSSSSSSALSLASTAQADSAVAMDDAATDGFRWLDDDDDDDIDINNNTQTHNHNHNHSLDLRLDYHASLAPTASTTPASASSLRRTFSLSSRSRRRASISSPPTALSSSASSAAPAMPAKTHRRALSRPLPPPPLHLAASSIDHPAQYYQDPEARLKLRVYLASPQKFDEAVEFGFPALHLRDSFDARLSLDSDWNFQPDDDDDSLNNHTGDERSMHKQMQPQTCLPSESNPCLSALDVSAGTRPCTPKKSPMRPRLVSNGPSQSAIGSREMTLKMTLTRPDLRTAAEPSLPASPALPLTPVSVSAAGATTTTTTGSSCRDSEHRLDDDPLRLADLPAADEDLHIWDSPDDDRGVVKKLLRRFKRRN</sequence>
<proteinExistence type="predicted"/>